<dbReference type="RefSeq" id="WP_114838724.1">
    <property type="nucleotide sequence ID" value="NZ_CP031217.1"/>
</dbReference>
<dbReference type="Proteomes" id="UP000289193">
    <property type="component" value="Unassembled WGS sequence"/>
</dbReference>
<dbReference type="EMBL" id="CP031217">
    <property type="protein sequence ID" value="AXH11865.1"/>
    <property type="molecule type" value="Genomic_DNA"/>
</dbReference>
<keyword evidence="4" id="KW-1185">Reference proteome</keyword>
<dbReference type="Proteomes" id="UP000253850">
    <property type="component" value="Chromosome"/>
</dbReference>
<reference evidence="2 4" key="1">
    <citation type="submission" date="2017-10" db="EMBL/GenBank/DDBJ databases">
        <title>Genomics of the genus Arcobacter.</title>
        <authorList>
            <person name="Perez-Cataluna A."/>
            <person name="Figueras M.J."/>
        </authorList>
    </citation>
    <scope>NUCLEOTIDE SEQUENCE [LARGE SCALE GENOMIC DNA]</scope>
    <source>
        <strain evidence="2 4">CECT 7835</strain>
    </source>
</reference>
<evidence type="ECO:0000313" key="4">
    <source>
        <dbReference type="Proteomes" id="UP000289193"/>
    </source>
</evidence>
<accession>A0AAX2ACZ8</accession>
<dbReference type="KEGG" id="hbv:ABIV_0856"/>
<dbReference type="Pfam" id="PF10707">
    <property type="entry name" value="YrbL-PhoP_reg"/>
    <property type="match status" value="1"/>
</dbReference>
<proteinExistence type="predicted"/>
<dbReference type="AlphaFoldDB" id="A0AAX2ACZ8"/>
<gene>
    <name evidence="1" type="ORF">ABIV_0856</name>
    <name evidence="2" type="ORF">CRV05_01060</name>
</gene>
<evidence type="ECO:0000313" key="1">
    <source>
        <dbReference type="EMBL" id="AXH11865.1"/>
    </source>
</evidence>
<reference evidence="1 3" key="2">
    <citation type="submission" date="2018-07" db="EMBL/GenBank/DDBJ databases">
        <title>Complete genome of the Arcobacter bivalviorum type strain LMG 26154.</title>
        <authorList>
            <person name="Miller W.G."/>
            <person name="Yee E."/>
            <person name="Bono J.L."/>
        </authorList>
    </citation>
    <scope>NUCLEOTIDE SEQUENCE [LARGE SCALE GENOMIC DNA]</scope>
    <source>
        <strain evidence="1 3">LMG 26154</strain>
    </source>
</reference>
<name>A0AAX2ACZ8_9BACT</name>
<evidence type="ECO:0000313" key="2">
    <source>
        <dbReference type="EMBL" id="RXK10988.1"/>
    </source>
</evidence>
<evidence type="ECO:0000313" key="3">
    <source>
        <dbReference type="Proteomes" id="UP000253850"/>
    </source>
</evidence>
<dbReference type="InterPro" id="IPR019647">
    <property type="entry name" value="PhoP_reg_network_YrbL"/>
</dbReference>
<protein>
    <submittedName>
        <fullName evidence="1">YrbL family protein</fullName>
    </submittedName>
</protein>
<organism evidence="2 4">
    <name type="scientific">Halarcobacter bivalviorum</name>
    <dbReference type="NCBI Taxonomy" id="663364"/>
    <lineage>
        <taxon>Bacteria</taxon>
        <taxon>Pseudomonadati</taxon>
        <taxon>Campylobacterota</taxon>
        <taxon>Epsilonproteobacteria</taxon>
        <taxon>Campylobacterales</taxon>
        <taxon>Arcobacteraceae</taxon>
        <taxon>Halarcobacter</taxon>
    </lineage>
</organism>
<dbReference type="EMBL" id="PDKM01000001">
    <property type="protein sequence ID" value="RXK10988.1"/>
    <property type="molecule type" value="Genomic_DNA"/>
</dbReference>
<sequence length="203" mass="23681">MITLTKSLLIAKGGERDCYIHPEDNSKVIKIVHKTEEHNNQNELEYSYMTYIKKRKGLDLSQITDCYGYVSTNLGKGLIFDRVLDFDGTPSKSFRYYLANKIIPLAEQELLITELKNYLEENLILFVDTSLTNIFCPKVSDSSYKLIIVDGLGAKRTGIKFTLYKISKAYTKYKIKRQWDKFMKMYEKDVKRAKLGKRPFTRL</sequence>